<dbReference type="EMBL" id="JAAWVO010056647">
    <property type="protein sequence ID" value="MBN3321785.1"/>
    <property type="molecule type" value="Genomic_DNA"/>
</dbReference>
<dbReference type="Pfam" id="PF02755">
    <property type="entry name" value="RPEL"/>
    <property type="match status" value="2"/>
</dbReference>
<feature type="coiled-coil region" evidence="6">
    <location>
        <begin position="574"/>
        <end position="601"/>
    </location>
</feature>
<reference evidence="8" key="1">
    <citation type="journal article" date="2021" name="Cell">
        <title>Tracing the genetic footprints of vertebrate landing in non-teleost ray-finned fishes.</title>
        <authorList>
            <person name="Bi X."/>
            <person name="Wang K."/>
            <person name="Yang L."/>
            <person name="Pan H."/>
            <person name="Jiang H."/>
            <person name="Wei Q."/>
            <person name="Fang M."/>
            <person name="Yu H."/>
            <person name="Zhu C."/>
            <person name="Cai Y."/>
            <person name="He Y."/>
            <person name="Gan X."/>
            <person name="Zeng H."/>
            <person name="Yu D."/>
            <person name="Zhu Y."/>
            <person name="Jiang H."/>
            <person name="Qiu Q."/>
            <person name="Yang H."/>
            <person name="Zhang Y.E."/>
            <person name="Wang W."/>
            <person name="Zhu M."/>
            <person name="He S."/>
            <person name="Zhang G."/>
        </authorList>
    </citation>
    <scope>NUCLEOTIDE SEQUENCE</scope>
    <source>
        <strain evidence="8">Allg_001</strain>
    </source>
</reference>
<proteinExistence type="inferred from homology"/>
<dbReference type="InterPro" id="IPR004018">
    <property type="entry name" value="RPEL_repeat"/>
</dbReference>
<dbReference type="SMART" id="SM00707">
    <property type="entry name" value="RPEL"/>
    <property type="match status" value="4"/>
</dbReference>
<dbReference type="Gene3D" id="6.10.140.1750">
    <property type="match status" value="1"/>
</dbReference>
<feature type="region of interest" description="Disordered" evidence="7">
    <location>
        <begin position="41"/>
        <end position="366"/>
    </location>
</feature>
<evidence type="ECO:0000313" key="9">
    <source>
        <dbReference type="Proteomes" id="UP000736164"/>
    </source>
</evidence>
<accession>A0A8J7NY78</accession>
<comment type="similarity">
    <text evidence="1 5">Belongs to the phosphatase and actin regulator family.</text>
</comment>
<feature type="repeat" description="RPEL" evidence="4">
    <location>
        <begin position="380"/>
        <end position="405"/>
    </location>
</feature>
<dbReference type="Proteomes" id="UP000736164">
    <property type="component" value="Unassembled WGS sequence"/>
</dbReference>
<keyword evidence="9" id="KW-1185">Reference proteome</keyword>
<keyword evidence="3 5" id="KW-0009">Actin-binding</keyword>
<dbReference type="GO" id="GO:0030036">
    <property type="term" value="P:actin cytoskeleton organization"/>
    <property type="evidence" value="ECO:0007669"/>
    <property type="project" value="TreeGrafter"/>
</dbReference>
<evidence type="ECO:0000256" key="6">
    <source>
        <dbReference type="SAM" id="Coils"/>
    </source>
</evidence>
<sequence>MDQQRALHSGCLVSGVRTPPIRRNSKLATLGRIFKPWKWRKKKNEKLKQSSTALERKAAARQSRDDLVRKGLADMMETEAALACGGSSDEPGTPTQGSSDGEEREEESLTQLLNLSTLEGLGCDEDTPSTVRDSVGESETAGDISPNSEEEEYLQTAPAAETPGGEADRQEGQEERGESSSDGDTVSPRAPGLPAKLLSKLGSLEGSLPDPSGKVPSSPLQRNSILPKDAVKALETQTAAPLRGQLSTPTGSPHLGVIHPPLPPSRVIEELHRALATKHRQDRGLDMAGAQPLLPHSSPSFHSKEIRSSPKRRSEGRLSRTSSQEKEPAGETESKKDSDENKENVRLEDCRTDASGLPHDQDSWNESVISGTLPRRMRKELLAVKLRNRPSKQELEERNIFPVRSEEERQEIRQQIEMKLSKLTRIHTRASLPQKPVNPPACLWSVEENWSTLGKSVLYNGVSCFEPIACWDRFQFPTILCWIKWLCVLPMFAWVSPGCSGFLPQSKDTVVCVFPCVPGDGLVFLPGYILPRRLRPWLPPDPVLDEAVLKWMAVKMVQNVILVFFRRRLSQRPAVEELESRNILKQRNDQTEQEERREIKQRLNRKLNQRPTVDELRDRKILIRFSDYVEVAKAQDYDRRADKPWTRLSAADKAAIRKELNEYKSNEMEVHASSKHLTRSVCIFVAQLVVAIFRGPGTL</sequence>
<evidence type="ECO:0000313" key="8">
    <source>
        <dbReference type="EMBL" id="MBN3321785.1"/>
    </source>
</evidence>
<dbReference type="PANTHER" id="PTHR12751:SF7">
    <property type="entry name" value="PHOSPHATASE AND ACTIN REGULATOR 3"/>
    <property type="match status" value="1"/>
</dbReference>
<feature type="non-terminal residue" evidence="8">
    <location>
        <position position="699"/>
    </location>
</feature>
<evidence type="ECO:0000256" key="4">
    <source>
        <dbReference type="PROSITE-ProRule" id="PRU00401"/>
    </source>
</evidence>
<evidence type="ECO:0000256" key="3">
    <source>
        <dbReference type="ARBA" id="ARBA00023203"/>
    </source>
</evidence>
<evidence type="ECO:0000256" key="5">
    <source>
        <dbReference type="RuleBase" id="RU301113"/>
    </source>
</evidence>
<feature type="compositionally biased region" description="Basic and acidic residues" evidence="7">
    <location>
        <begin position="302"/>
        <end position="352"/>
    </location>
</feature>
<dbReference type="Gene3D" id="6.10.140.2130">
    <property type="match status" value="2"/>
</dbReference>
<comment type="caution">
    <text evidence="8">The sequence shown here is derived from an EMBL/GenBank/DDBJ whole genome shotgun (WGS) entry which is preliminary data.</text>
</comment>
<protein>
    <recommendedName>
        <fullName evidence="5">Phosphatase and actin regulator</fullName>
    </recommendedName>
</protein>
<feature type="compositionally biased region" description="Low complexity" evidence="7">
    <location>
        <begin position="292"/>
        <end position="301"/>
    </location>
</feature>
<keyword evidence="2 5" id="KW-0677">Repeat</keyword>
<dbReference type="AlphaFoldDB" id="A0A8J7NY78"/>
<evidence type="ECO:0000256" key="7">
    <source>
        <dbReference type="SAM" id="MobiDB-lite"/>
    </source>
</evidence>
<comment type="subunit">
    <text evidence="5">Binds PPP1CA and actin.</text>
</comment>
<name>A0A8J7NY78_ATRSP</name>
<evidence type="ECO:0000256" key="1">
    <source>
        <dbReference type="ARBA" id="ARBA00009795"/>
    </source>
</evidence>
<feature type="compositionally biased region" description="Basic and acidic residues" evidence="7">
    <location>
        <begin position="54"/>
        <end position="72"/>
    </location>
</feature>
<organism evidence="8 9">
    <name type="scientific">Atractosteus spatula</name>
    <name type="common">Alligator gar</name>
    <name type="synonym">Lepisosteus spatula</name>
    <dbReference type="NCBI Taxonomy" id="7917"/>
    <lineage>
        <taxon>Eukaryota</taxon>
        <taxon>Metazoa</taxon>
        <taxon>Chordata</taxon>
        <taxon>Craniata</taxon>
        <taxon>Vertebrata</taxon>
        <taxon>Euteleostomi</taxon>
        <taxon>Actinopterygii</taxon>
        <taxon>Neopterygii</taxon>
        <taxon>Holostei</taxon>
        <taxon>Semionotiformes</taxon>
        <taxon>Lepisosteidae</taxon>
        <taxon>Atractosteus</taxon>
    </lineage>
</organism>
<feature type="compositionally biased region" description="Basic and acidic residues" evidence="7">
    <location>
        <begin position="166"/>
        <end position="179"/>
    </location>
</feature>
<keyword evidence="6" id="KW-0175">Coiled coil</keyword>
<dbReference type="GO" id="GO:0004864">
    <property type="term" value="F:protein phosphatase inhibitor activity"/>
    <property type="evidence" value="ECO:0007669"/>
    <property type="project" value="UniProtKB-UniRule"/>
</dbReference>
<dbReference type="GO" id="GO:0003779">
    <property type="term" value="F:actin binding"/>
    <property type="evidence" value="ECO:0007669"/>
    <property type="project" value="UniProtKB-KW"/>
</dbReference>
<feature type="compositionally biased region" description="Polar residues" evidence="7">
    <location>
        <begin position="235"/>
        <end position="251"/>
    </location>
</feature>
<evidence type="ECO:0000256" key="2">
    <source>
        <dbReference type="ARBA" id="ARBA00022737"/>
    </source>
</evidence>
<gene>
    <name evidence="8" type="primary">Phactr3</name>
    <name evidence="8" type="ORF">GTO95_0012393</name>
</gene>
<feature type="compositionally biased region" description="Low complexity" evidence="7">
    <location>
        <begin position="196"/>
        <end position="208"/>
    </location>
</feature>
<feature type="non-terminal residue" evidence="8">
    <location>
        <position position="1"/>
    </location>
</feature>
<dbReference type="PROSITE" id="PS51073">
    <property type="entry name" value="RPEL"/>
    <property type="match status" value="2"/>
</dbReference>
<dbReference type="PANTHER" id="PTHR12751">
    <property type="entry name" value="PHOSPHATASE AND ACTIN REGULATOR PHACTR"/>
    <property type="match status" value="1"/>
</dbReference>
<feature type="repeat" description="RPEL" evidence="4">
    <location>
        <begin position="601"/>
        <end position="626"/>
    </location>
</feature>